<proteinExistence type="inferred from homology"/>
<dbReference type="InterPro" id="IPR029058">
    <property type="entry name" value="AB_hydrolase_fold"/>
</dbReference>
<feature type="domain" description="Epoxide hydrolase N-terminal" evidence="5">
    <location>
        <begin position="5"/>
        <end position="110"/>
    </location>
</feature>
<dbReference type="SUPFAM" id="SSF53474">
    <property type="entry name" value="alpha/beta-Hydrolases"/>
    <property type="match status" value="1"/>
</dbReference>
<evidence type="ECO:0000259" key="5">
    <source>
        <dbReference type="Pfam" id="PF06441"/>
    </source>
</evidence>
<gene>
    <name evidence="6" type="primary">dhmA_1</name>
    <name evidence="6" type="ORF">NRB56_29010</name>
</gene>
<organism evidence="6 7">
    <name type="scientific">Nocardia aurantia</name>
    <dbReference type="NCBI Taxonomy" id="2585199"/>
    <lineage>
        <taxon>Bacteria</taxon>
        <taxon>Bacillati</taxon>
        <taxon>Actinomycetota</taxon>
        <taxon>Actinomycetes</taxon>
        <taxon>Mycobacteriales</taxon>
        <taxon>Nocardiaceae</taxon>
        <taxon>Nocardia</taxon>
    </lineage>
</organism>
<dbReference type="EC" id="3.8.1.5" evidence="6"/>
<evidence type="ECO:0000256" key="2">
    <source>
        <dbReference type="ARBA" id="ARBA00022797"/>
    </source>
</evidence>
<comment type="caution">
    <text evidence="6">The sequence shown here is derived from an EMBL/GenBank/DDBJ whole genome shotgun (WGS) entry which is preliminary data.</text>
</comment>
<dbReference type="PIRSF" id="PIRSF001112">
    <property type="entry name" value="Epoxide_hydrolase"/>
    <property type="match status" value="1"/>
</dbReference>
<dbReference type="Gene3D" id="3.40.50.1820">
    <property type="entry name" value="alpha/beta hydrolase"/>
    <property type="match status" value="1"/>
</dbReference>
<dbReference type="Pfam" id="PF06441">
    <property type="entry name" value="EHN"/>
    <property type="match status" value="1"/>
</dbReference>
<comment type="similarity">
    <text evidence="1">Belongs to the peptidase S33 family.</text>
</comment>
<evidence type="ECO:0000256" key="1">
    <source>
        <dbReference type="ARBA" id="ARBA00010088"/>
    </source>
</evidence>
<keyword evidence="3 6" id="KW-0378">Hydrolase</keyword>
<evidence type="ECO:0000256" key="4">
    <source>
        <dbReference type="PIRSR" id="PIRSR001112-1"/>
    </source>
</evidence>
<protein>
    <submittedName>
        <fullName evidence="6">Haloalkane dehalogenase</fullName>
        <ecNumber evidence="6">3.8.1.5</ecNumber>
    </submittedName>
</protein>
<reference evidence="6 7" key="1">
    <citation type="submission" date="2019-10" db="EMBL/GenBank/DDBJ databases">
        <title>Nocardia macrotermitis sp. nov. and Nocardia aurantia sp. nov., isolated from the gut of fungus growing-termite Macrotermes natalensis.</title>
        <authorList>
            <person name="Benndorf R."/>
            <person name="Schwitalla J."/>
            <person name="Martin K."/>
            <person name="De Beer W."/>
            <person name="Kaster A.-K."/>
            <person name="Vollmers J."/>
            <person name="Poulsen M."/>
            <person name="Beemelmanns C."/>
        </authorList>
    </citation>
    <scope>NUCLEOTIDE SEQUENCE [LARGE SCALE GENOMIC DNA]</scope>
    <source>
        <strain evidence="6 7">RB56</strain>
    </source>
</reference>
<dbReference type="PANTHER" id="PTHR21661:SF35">
    <property type="entry name" value="EPOXIDE HYDROLASE"/>
    <property type="match status" value="1"/>
</dbReference>
<keyword evidence="7" id="KW-1185">Reference proteome</keyword>
<evidence type="ECO:0000256" key="3">
    <source>
        <dbReference type="ARBA" id="ARBA00022801"/>
    </source>
</evidence>
<evidence type="ECO:0000313" key="7">
    <source>
        <dbReference type="Proteomes" id="UP000431401"/>
    </source>
</evidence>
<dbReference type="GO" id="GO:0018786">
    <property type="term" value="F:haloalkane dehalogenase activity"/>
    <property type="evidence" value="ECO:0007669"/>
    <property type="project" value="UniProtKB-EC"/>
</dbReference>
<name>A0A7K0DNZ0_9NOCA</name>
<dbReference type="AlphaFoldDB" id="A0A7K0DNZ0"/>
<keyword evidence="2" id="KW-0058">Aromatic hydrocarbons catabolism</keyword>
<sequence>MSETITAFHIDIPQTELDDLRLRLARTRWPEQQPVPHWSQGVPLDTMIGLCRYWLEEYDWRAAERRLNQIPQFRTTIDGLPIHFLQVRSRDPDATPVVLTHGWPGSFLEFENVIPLLTNPPDGEPAFHVVVPSLPGYAFSGKPTATGWDIGRIARAWCELMTRLEYPRFLAAGSDWGTSISTKIALQQPHRLIGLHLVPPLAPPDHTTTLTGAERASLADLDERTRTGSGYSAVHSTRPQTLGYGLTDSPAALAAWISEKLYTWTDDPGLTRDQILDNVTLYWLTATATSSIRLYWESIAEVSRWFTTAVEDTIDVPTGCSVYPQEVPRPSRRWAARRFTNIAHWSEPAHGGHFAAWERPELFASDLRTTITAIVAAAGRRTSEIASSAAAEGE</sequence>
<feature type="active site" description="Proton acceptor" evidence="4">
    <location>
        <position position="353"/>
    </location>
</feature>
<dbReference type="InterPro" id="IPR000639">
    <property type="entry name" value="Epox_hydrolase-like"/>
</dbReference>
<accession>A0A7K0DNZ0</accession>
<dbReference type="Proteomes" id="UP000431401">
    <property type="component" value="Unassembled WGS sequence"/>
</dbReference>
<dbReference type="OrthoDB" id="4654311at2"/>
<dbReference type="PRINTS" id="PR00412">
    <property type="entry name" value="EPOXHYDRLASE"/>
</dbReference>
<feature type="active site" description="Proton donor" evidence="4">
    <location>
        <position position="295"/>
    </location>
</feature>
<dbReference type="GO" id="GO:0004301">
    <property type="term" value="F:epoxide hydrolase activity"/>
    <property type="evidence" value="ECO:0007669"/>
    <property type="project" value="TreeGrafter"/>
</dbReference>
<dbReference type="InterPro" id="IPR010497">
    <property type="entry name" value="Epoxide_hydro_N"/>
</dbReference>
<dbReference type="GO" id="GO:0097176">
    <property type="term" value="P:epoxide metabolic process"/>
    <property type="evidence" value="ECO:0007669"/>
    <property type="project" value="TreeGrafter"/>
</dbReference>
<dbReference type="EMBL" id="WEGI01000006">
    <property type="protein sequence ID" value="MQY27318.1"/>
    <property type="molecule type" value="Genomic_DNA"/>
</dbReference>
<feature type="active site" description="Nucleophile" evidence="4">
    <location>
        <position position="175"/>
    </location>
</feature>
<evidence type="ECO:0000313" key="6">
    <source>
        <dbReference type="EMBL" id="MQY27318.1"/>
    </source>
</evidence>
<dbReference type="InterPro" id="IPR016292">
    <property type="entry name" value="Epoxide_hydrolase"/>
</dbReference>
<dbReference type="PANTHER" id="PTHR21661">
    <property type="entry name" value="EPOXIDE HYDROLASE 1-RELATED"/>
    <property type="match status" value="1"/>
</dbReference>